<dbReference type="PROSITE" id="PS00154">
    <property type="entry name" value="ATPASE_E1_E2"/>
    <property type="match status" value="1"/>
</dbReference>
<feature type="transmembrane region" description="Helical" evidence="15">
    <location>
        <begin position="158"/>
        <end position="183"/>
    </location>
</feature>
<dbReference type="Gene3D" id="3.30.70.100">
    <property type="match status" value="1"/>
</dbReference>
<evidence type="ECO:0000256" key="2">
    <source>
        <dbReference type="ARBA" id="ARBA00006024"/>
    </source>
</evidence>
<dbReference type="GO" id="GO:0043682">
    <property type="term" value="F:P-type divalent copper transporter activity"/>
    <property type="evidence" value="ECO:0007669"/>
    <property type="project" value="TreeGrafter"/>
</dbReference>
<keyword evidence="8 15" id="KW-0547">Nucleotide-binding</keyword>
<keyword evidence="5 15" id="KW-0812">Transmembrane</keyword>
<keyword evidence="12" id="KW-0186">Copper</keyword>
<dbReference type="EMBL" id="OB660405">
    <property type="protein sequence ID" value="CAD7224603.1"/>
    <property type="molecule type" value="Genomic_DNA"/>
</dbReference>
<dbReference type="GO" id="GO:0140581">
    <property type="term" value="F:P-type monovalent copper transporter activity"/>
    <property type="evidence" value="ECO:0007669"/>
    <property type="project" value="UniProtKB-EC"/>
</dbReference>
<dbReference type="EC" id="7.2.2.8" evidence="3"/>
<dbReference type="GO" id="GO:0015677">
    <property type="term" value="P:copper ion import"/>
    <property type="evidence" value="ECO:0007669"/>
    <property type="project" value="TreeGrafter"/>
</dbReference>
<dbReference type="Pfam" id="PF00403">
    <property type="entry name" value="HMA"/>
    <property type="match status" value="1"/>
</dbReference>
<dbReference type="SUPFAM" id="SSF56784">
    <property type="entry name" value="HAD-like"/>
    <property type="match status" value="1"/>
</dbReference>
<feature type="transmembrane region" description="Helical" evidence="15">
    <location>
        <begin position="189"/>
        <end position="207"/>
    </location>
</feature>
<evidence type="ECO:0000256" key="9">
    <source>
        <dbReference type="ARBA" id="ARBA00022840"/>
    </source>
</evidence>
<dbReference type="Gene3D" id="3.40.1110.10">
    <property type="entry name" value="Calcium-transporting ATPase, cytoplasmic domain N"/>
    <property type="match status" value="2"/>
</dbReference>
<dbReference type="PRINTS" id="PR00943">
    <property type="entry name" value="CUATPASE"/>
</dbReference>
<dbReference type="InterPro" id="IPR023299">
    <property type="entry name" value="ATPase_P-typ_cyto_dom_N"/>
</dbReference>
<organism evidence="17">
    <name type="scientific">Cyprideis torosa</name>
    <dbReference type="NCBI Taxonomy" id="163714"/>
    <lineage>
        <taxon>Eukaryota</taxon>
        <taxon>Metazoa</taxon>
        <taxon>Ecdysozoa</taxon>
        <taxon>Arthropoda</taxon>
        <taxon>Crustacea</taxon>
        <taxon>Oligostraca</taxon>
        <taxon>Ostracoda</taxon>
        <taxon>Podocopa</taxon>
        <taxon>Podocopida</taxon>
        <taxon>Cytherocopina</taxon>
        <taxon>Cytheroidea</taxon>
        <taxon>Cytherideidae</taxon>
        <taxon>Cyprideis</taxon>
    </lineage>
</organism>
<evidence type="ECO:0000256" key="16">
    <source>
        <dbReference type="SAM" id="MobiDB-lite"/>
    </source>
</evidence>
<dbReference type="GO" id="GO:0006878">
    <property type="term" value="P:intracellular copper ion homeostasis"/>
    <property type="evidence" value="ECO:0007669"/>
    <property type="project" value="TreeGrafter"/>
</dbReference>
<evidence type="ECO:0000256" key="6">
    <source>
        <dbReference type="ARBA" id="ARBA00022723"/>
    </source>
</evidence>
<reference evidence="17" key="1">
    <citation type="submission" date="2020-11" db="EMBL/GenBank/DDBJ databases">
        <authorList>
            <person name="Tran Van P."/>
        </authorList>
    </citation>
    <scope>NUCLEOTIDE SEQUENCE</scope>
</reference>
<dbReference type="GO" id="GO:0005524">
    <property type="term" value="F:ATP binding"/>
    <property type="evidence" value="ECO:0007669"/>
    <property type="project" value="UniProtKB-UniRule"/>
</dbReference>
<dbReference type="InterPro" id="IPR023298">
    <property type="entry name" value="ATPase_P-typ_TM_dom_sf"/>
</dbReference>
<dbReference type="SFLD" id="SFLDS00003">
    <property type="entry name" value="Haloacid_Dehalogenase"/>
    <property type="match status" value="1"/>
</dbReference>
<keyword evidence="14 15" id="KW-0472">Membrane</keyword>
<feature type="transmembrane region" description="Helical" evidence="15">
    <location>
        <begin position="126"/>
        <end position="146"/>
    </location>
</feature>
<dbReference type="CDD" id="cd00371">
    <property type="entry name" value="HMA"/>
    <property type="match status" value="1"/>
</dbReference>
<dbReference type="GO" id="GO:0016887">
    <property type="term" value="F:ATP hydrolysis activity"/>
    <property type="evidence" value="ECO:0007669"/>
    <property type="project" value="InterPro"/>
</dbReference>
<feature type="transmembrane region" description="Helical" evidence="15">
    <location>
        <begin position="83"/>
        <end position="106"/>
    </location>
</feature>
<evidence type="ECO:0000256" key="8">
    <source>
        <dbReference type="ARBA" id="ARBA00022741"/>
    </source>
</evidence>
<keyword evidence="11 15" id="KW-1133">Transmembrane helix</keyword>
<accession>A0A7R8ZMA9</accession>
<dbReference type="OrthoDB" id="432719at2759"/>
<dbReference type="InterPro" id="IPR036412">
    <property type="entry name" value="HAD-like_sf"/>
</dbReference>
<dbReference type="SFLD" id="SFLDG00002">
    <property type="entry name" value="C1.7:_P-type_atpase_like"/>
    <property type="match status" value="1"/>
</dbReference>
<feature type="transmembrane region" description="Helical" evidence="15">
    <location>
        <begin position="816"/>
        <end position="838"/>
    </location>
</feature>
<dbReference type="SUPFAM" id="SSF81653">
    <property type="entry name" value="Calcium ATPase, transduction domain A"/>
    <property type="match status" value="1"/>
</dbReference>
<dbReference type="PRINTS" id="PR00942">
    <property type="entry name" value="CUATPASEI"/>
</dbReference>
<dbReference type="NCBIfam" id="TIGR01494">
    <property type="entry name" value="ATPase_P-type"/>
    <property type="match status" value="1"/>
</dbReference>
<evidence type="ECO:0000256" key="13">
    <source>
        <dbReference type="ARBA" id="ARBA00023065"/>
    </source>
</evidence>
<evidence type="ECO:0000256" key="12">
    <source>
        <dbReference type="ARBA" id="ARBA00023008"/>
    </source>
</evidence>
<dbReference type="Gene3D" id="3.40.50.1000">
    <property type="entry name" value="HAD superfamily/HAD-like"/>
    <property type="match status" value="2"/>
</dbReference>
<dbReference type="GO" id="GO:0005802">
    <property type="term" value="C:trans-Golgi network"/>
    <property type="evidence" value="ECO:0007669"/>
    <property type="project" value="UniProtKB-ARBA"/>
</dbReference>
<dbReference type="InterPro" id="IPR018303">
    <property type="entry name" value="ATPase_P-typ_P_site"/>
</dbReference>
<dbReference type="PANTHER" id="PTHR43520:SF8">
    <property type="entry name" value="P-TYPE CU(+) TRANSPORTER"/>
    <property type="match status" value="1"/>
</dbReference>
<keyword evidence="6 15" id="KW-0479">Metal-binding</keyword>
<gene>
    <name evidence="17" type="ORF">CTOB1V02_LOCUS2560</name>
</gene>
<dbReference type="GO" id="GO:0005507">
    <property type="term" value="F:copper ion binding"/>
    <property type="evidence" value="ECO:0007669"/>
    <property type="project" value="TreeGrafter"/>
</dbReference>
<dbReference type="Gene3D" id="2.70.150.10">
    <property type="entry name" value="Calcium-transporting ATPase, cytoplasmic transduction domain A"/>
    <property type="match status" value="1"/>
</dbReference>
<keyword evidence="9 15" id="KW-0067">ATP-binding</keyword>
<dbReference type="NCBIfam" id="TIGR01525">
    <property type="entry name" value="ATPase-IB_hvy"/>
    <property type="match status" value="1"/>
</dbReference>
<evidence type="ECO:0000256" key="5">
    <source>
        <dbReference type="ARBA" id="ARBA00022692"/>
    </source>
</evidence>
<dbReference type="SUPFAM" id="SSF81665">
    <property type="entry name" value="Calcium ATPase, transmembrane domain M"/>
    <property type="match status" value="1"/>
</dbReference>
<evidence type="ECO:0000256" key="7">
    <source>
        <dbReference type="ARBA" id="ARBA00022737"/>
    </source>
</evidence>
<dbReference type="AlphaFoldDB" id="A0A7R8ZMA9"/>
<keyword evidence="10" id="KW-1278">Translocase</keyword>
<name>A0A7R8ZMA9_9CRUS</name>
<sequence length="1002" mass="108246">MSCAGTCGKAVEDAVSAMPGVFTASVTFQTKTGHFTFDPSVTGPRDIIDKINTACGFQATVIRPNSTSHLDHSEEIQKWKHTFFFSLIFGIPSMLVMMGFMVYMLINGHEGMCCLIPGLSLETLLLFILATPVQFYGGYPFYVNAVKALRHGSANMDVLIMLATSVAYIYSVTVMLIAVATQMPTAPRTFFETPPMLLVFIALGRWLESIAKGKTSEALTKLMSLQPTDACLVTLGPNNQVTSESMIPAELIQVGDILKVSPGTKIPTDGRVIHGASLADESLITGECFPVSKKPGAQVIGGSVNGNGRLFIRATHVGSDTALAQIVRLVEEAQTSKAPIQQLADTVAGYFVPVVVLLSLLTLLTWVVLGYIDITLVTHHYHEDIAQGMDSNEIIWSFAFRCAITVLAIACPCSLGLATPTAVMVGTGVGALNGILIKGAEALENAHKVKIVVFDKTGTITQGVPMLSHVSLYVSESFLSLTKILAIVGVAEANSEHTIATAVTKFVKGLVRGGHLTGKSNQFDAVPGFGLRCRVSAIDDLEKQIESNTDIRNFHNKPDRQIGVKEVLDVGNFSLTVTAYNPIGESFSSNLSNNGWASADQSRSPNRRRNDESLLITTLDEEGQAEGAEATREYEVLIGNKEWMMQNGIEVPREVQLEMQDYQSLAQTVILTAIDGRLVGMLSISDPVKPEAHLAVYTLKRMGLDVMLLTGDNERTAAEVARQVGITRVFAEVLPSHKVDKVKSLQRNGDVKVAMVGDGINDSPALAQADVGLAIASGTDVAVEAADVVLIRNNLLDVIACFDLSRITVRRIRLNFMFATVYNLLGIPLAAGVFFPLGLALEPWMGSAAMAASSVSVVCSSLLLKLYRKPTKESLSTLEYRKAMEARSLALDLDDVSLHRGPNDLPQPDIVLREKISSGLMTEERPDASRLPSTSSRAGPVMIMVNDEESSDEDTSEEARLLTNTSSQRHHFRLFQMVGGGGKRGHMLLPMEDPEESLEMKA</sequence>
<evidence type="ECO:0000256" key="4">
    <source>
        <dbReference type="ARBA" id="ARBA00022448"/>
    </source>
</evidence>
<dbReference type="InterPro" id="IPR008250">
    <property type="entry name" value="ATPase_P-typ_transduc_dom_A_sf"/>
</dbReference>
<dbReference type="InterPro" id="IPR027256">
    <property type="entry name" value="P-typ_ATPase_IB"/>
</dbReference>
<dbReference type="InterPro" id="IPR044492">
    <property type="entry name" value="P_typ_ATPase_HD_dom"/>
</dbReference>
<dbReference type="PRINTS" id="PR00119">
    <property type="entry name" value="CATATPASE"/>
</dbReference>
<evidence type="ECO:0000256" key="11">
    <source>
        <dbReference type="ARBA" id="ARBA00022989"/>
    </source>
</evidence>
<dbReference type="FunFam" id="3.40.50.1000:FF:000031">
    <property type="entry name" value="Probable copper-transporting ATPase HMA5"/>
    <property type="match status" value="1"/>
</dbReference>
<keyword evidence="13" id="KW-0406">Ion transport</keyword>
<feature type="region of interest" description="Disordered" evidence="16">
    <location>
        <begin position="591"/>
        <end position="610"/>
    </location>
</feature>
<feature type="compositionally biased region" description="Polar residues" evidence="16">
    <location>
        <begin position="591"/>
        <end position="604"/>
    </location>
</feature>
<comment type="similarity">
    <text evidence="2 15">Belongs to the cation transport ATPase (P-type) (TC 3.A.3) family. Type IB subfamily.</text>
</comment>
<evidence type="ECO:0000313" key="17">
    <source>
        <dbReference type="EMBL" id="CAD7224603.1"/>
    </source>
</evidence>
<protein>
    <recommendedName>
        <fullName evidence="3">P-type Cu(+) transporter</fullName>
        <ecNumber evidence="3">7.2.2.8</ecNumber>
    </recommendedName>
</protein>
<dbReference type="GO" id="GO:0060003">
    <property type="term" value="P:copper ion export"/>
    <property type="evidence" value="ECO:0007669"/>
    <property type="project" value="TreeGrafter"/>
</dbReference>
<dbReference type="PROSITE" id="PS50846">
    <property type="entry name" value="HMA_2"/>
    <property type="match status" value="1"/>
</dbReference>
<dbReference type="SFLD" id="SFLDF00027">
    <property type="entry name" value="p-type_atpase"/>
    <property type="match status" value="1"/>
</dbReference>
<dbReference type="InterPro" id="IPR006121">
    <property type="entry name" value="HMA_dom"/>
</dbReference>
<dbReference type="SUPFAM" id="SSF81660">
    <property type="entry name" value="Metal cation-transporting ATPase, ATP-binding domain N"/>
    <property type="match status" value="1"/>
</dbReference>
<dbReference type="InterPro" id="IPR059000">
    <property type="entry name" value="ATPase_P-type_domA"/>
</dbReference>
<feature type="transmembrane region" description="Helical" evidence="15">
    <location>
        <begin position="844"/>
        <end position="864"/>
    </location>
</feature>
<keyword evidence="7" id="KW-0677">Repeat</keyword>
<evidence type="ECO:0000256" key="3">
    <source>
        <dbReference type="ARBA" id="ARBA00012517"/>
    </source>
</evidence>
<evidence type="ECO:0000256" key="10">
    <source>
        <dbReference type="ARBA" id="ARBA00022967"/>
    </source>
</evidence>
<dbReference type="CDD" id="cd02094">
    <property type="entry name" value="P-type_ATPase_Cu-like"/>
    <property type="match status" value="1"/>
</dbReference>
<dbReference type="Pfam" id="PF00702">
    <property type="entry name" value="Hydrolase"/>
    <property type="match status" value="1"/>
</dbReference>
<dbReference type="PANTHER" id="PTHR43520">
    <property type="entry name" value="ATP7, ISOFORM B"/>
    <property type="match status" value="1"/>
</dbReference>
<dbReference type="FunFam" id="2.70.150.10:FF:000002">
    <property type="entry name" value="Copper-transporting ATPase 1, putative"/>
    <property type="match status" value="1"/>
</dbReference>
<dbReference type="InterPro" id="IPR001757">
    <property type="entry name" value="P_typ_ATPase"/>
</dbReference>
<evidence type="ECO:0000256" key="15">
    <source>
        <dbReference type="RuleBase" id="RU362081"/>
    </source>
</evidence>
<proteinExistence type="inferred from homology"/>
<dbReference type="InterPro" id="IPR036163">
    <property type="entry name" value="HMA_dom_sf"/>
</dbReference>
<dbReference type="Pfam" id="PF00122">
    <property type="entry name" value="E1-E2_ATPase"/>
    <property type="match status" value="1"/>
</dbReference>
<keyword evidence="4" id="KW-0813">Transport</keyword>
<evidence type="ECO:0000256" key="1">
    <source>
        <dbReference type="ARBA" id="ARBA00004166"/>
    </source>
</evidence>
<feature type="transmembrane region" description="Helical" evidence="15">
    <location>
        <begin position="394"/>
        <end position="418"/>
    </location>
</feature>
<dbReference type="GO" id="GO:0005886">
    <property type="term" value="C:plasma membrane"/>
    <property type="evidence" value="ECO:0007669"/>
    <property type="project" value="TreeGrafter"/>
</dbReference>
<dbReference type="SUPFAM" id="SSF55008">
    <property type="entry name" value="HMA, heavy metal-associated domain"/>
    <property type="match status" value="1"/>
</dbReference>
<comment type="subcellular location">
    <subcellularLocation>
        <location evidence="1">Golgi apparatus</location>
        <location evidence="1">trans-Golgi network membrane</location>
        <topology evidence="1">Multi-pass membrane protein</topology>
    </subcellularLocation>
    <subcellularLocation>
        <location evidence="15">Membrane</location>
    </subcellularLocation>
</comment>
<feature type="transmembrane region" description="Helical" evidence="15">
    <location>
        <begin position="347"/>
        <end position="374"/>
    </location>
</feature>
<evidence type="ECO:0000256" key="14">
    <source>
        <dbReference type="ARBA" id="ARBA00023136"/>
    </source>
</evidence>
<dbReference type="InterPro" id="IPR023214">
    <property type="entry name" value="HAD_sf"/>
</dbReference>